<organism evidence="9 10">
    <name type="scientific">Schaalia canis</name>
    <dbReference type="NCBI Taxonomy" id="100469"/>
    <lineage>
        <taxon>Bacteria</taxon>
        <taxon>Bacillati</taxon>
        <taxon>Actinomycetota</taxon>
        <taxon>Actinomycetes</taxon>
        <taxon>Actinomycetales</taxon>
        <taxon>Actinomycetaceae</taxon>
        <taxon>Schaalia</taxon>
    </lineage>
</organism>
<feature type="chain" id="PRO_5038750549" evidence="7">
    <location>
        <begin position="20"/>
        <end position="366"/>
    </location>
</feature>
<evidence type="ECO:0000256" key="1">
    <source>
        <dbReference type="ARBA" id="ARBA00004193"/>
    </source>
</evidence>
<dbReference type="RefSeq" id="WP_124872050.1">
    <property type="nucleotide sequence ID" value="NZ_RQZF01000012.1"/>
</dbReference>
<protein>
    <submittedName>
        <fullName evidence="9">BMP family ABC transporter substrate-binding protein</fullName>
    </submittedName>
</protein>
<evidence type="ECO:0000256" key="7">
    <source>
        <dbReference type="SAM" id="SignalP"/>
    </source>
</evidence>
<gene>
    <name evidence="9" type="ORF">EII11_09460</name>
</gene>
<sequence length="366" mass="37273">MKNSLKFGAVAAAAALALAACGAAPDAPASSAPATDGAASGTPAASGTLKACMVSDAGGFEDKSFNQSGKEGLEKAKAELGVEVSYSESHSAADFTQNIDAQIQGGCQLVFGVGFLMAEAMNEAAKANPEVMFALVDSGFADSPENAKALLFNTAEASYLAGYAAAGMTTTGKVGTFLGMQLPSTAIFADGFSDGIAKYNEVHGGTIQLLGWDKAKQEGMATGDFEDTTKGKQFSTQLIEQGADIIMPVAGPVGAGTLAAATETGKASVVWVDADGYLTQPESGKVILTSVMKQIGAAVFDTVKTAQEGKWDSAPYVGTLANGGVGLAPFHDFDAKVSAELKKEIEDLQAQIVDGTIKVESAHTPK</sequence>
<dbReference type="GO" id="GO:0005886">
    <property type="term" value="C:plasma membrane"/>
    <property type="evidence" value="ECO:0007669"/>
    <property type="project" value="UniProtKB-SubCell"/>
</dbReference>
<keyword evidence="5" id="KW-0472">Membrane</keyword>
<evidence type="ECO:0000256" key="5">
    <source>
        <dbReference type="ARBA" id="ARBA00023136"/>
    </source>
</evidence>
<dbReference type="Gene3D" id="3.40.50.2300">
    <property type="match status" value="2"/>
</dbReference>
<dbReference type="PANTHER" id="PTHR34296">
    <property type="entry name" value="TRANSCRIPTIONAL ACTIVATOR PROTEIN MED"/>
    <property type="match status" value="1"/>
</dbReference>
<reference evidence="9 10" key="1">
    <citation type="submission" date="2018-11" db="EMBL/GenBank/DDBJ databases">
        <title>Genomes From Bacteria Associated with the Canine Oral Cavity: a Test Case for Automated Genome-Based Taxonomic Assignment.</title>
        <authorList>
            <person name="Coil D.A."/>
            <person name="Jospin G."/>
            <person name="Darling A.E."/>
            <person name="Wallis C."/>
            <person name="Davis I.J."/>
            <person name="Harris S."/>
            <person name="Eisen J.A."/>
            <person name="Holcombe L.J."/>
            <person name="O'Flynn C."/>
        </authorList>
    </citation>
    <scope>NUCLEOTIDE SEQUENCE [LARGE SCALE GENOMIC DNA]</scope>
    <source>
        <strain evidence="9 10">OH770</strain>
    </source>
</reference>
<feature type="domain" description="ABC transporter substrate-binding protein PnrA-like" evidence="8">
    <location>
        <begin position="52"/>
        <end position="360"/>
    </location>
</feature>
<evidence type="ECO:0000313" key="9">
    <source>
        <dbReference type="EMBL" id="RRC94644.1"/>
    </source>
</evidence>
<dbReference type="CDD" id="cd06354">
    <property type="entry name" value="PBP1_PrnA-like"/>
    <property type="match status" value="1"/>
</dbReference>
<proteinExistence type="inferred from homology"/>
<dbReference type="PANTHER" id="PTHR34296:SF2">
    <property type="entry name" value="ABC TRANSPORTER GUANOSINE-BINDING PROTEIN NUPN"/>
    <property type="match status" value="1"/>
</dbReference>
<evidence type="ECO:0000256" key="4">
    <source>
        <dbReference type="ARBA" id="ARBA00022729"/>
    </source>
</evidence>
<dbReference type="AlphaFoldDB" id="A0A3P1SC64"/>
<dbReference type="EMBL" id="RQZF01000012">
    <property type="protein sequence ID" value="RRC94644.1"/>
    <property type="molecule type" value="Genomic_DNA"/>
</dbReference>
<evidence type="ECO:0000259" key="8">
    <source>
        <dbReference type="Pfam" id="PF02608"/>
    </source>
</evidence>
<keyword evidence="4 7" id="KW-0732">Signal</keyword>
<keyword evidence="6" id="KW-0449">Lipoprotein</keyword>
<keyword evidence="10" id="KW-1185">Reference proteome</keyword>
<dbReference type="OrthoDB" id="9784230at2"/>
<evidence type="ECO:0000313" key="10">
    <source>
        <dbReference type="Proteomes" id="UP000280444"/>
    </source>
</evidence>
<dbReference type="PROSITE" id="PS51257">
    <property type="entry name" value="PROKAR_LIPOPROTEIN"/>
    <property type="match status" value="1"/>
</dbReference>
<dbReference type="Proteomes" id="UP000280444">
    <property type="component" value="Unassembled WGS sequence"/>
</dbReference>
<dbReference type="InterPro" id="IPR050957">
    <property type="entry name" value="BMP_lipoprotein"/>
</dbReference>
<dbReference type="InterPro" id="IPR028082">
    <property type="entry name" value="Peripla_BP_I"/>
</dbReference>
<evidence type="ECO:0000256" key="2">
    <source>
        <dbReference type="ARBA" id="ARBA00008610"/>
    </source>
</evidence>
<accession>A0A3P1SC64</accession>
<dbReference type="Pfam" id="PF02608">
    <property type="entry name" value="Bmp"/>
    <property type="match status" value="1"/>
</dbReference>
<keyword evidence="3" id="KW-1003">Cell membrane</keyword>
<feature type="signal peptide" evidence="7">
    <location>
        <begin position="1"/>
        <end position="19"/>
    </location>
</feature>
<comment type="similarity">
    <text evidence="2">Belongs to the BMP lipoprotein family.</text>
</comment>
<name>A0A3P1SC64_9ACTO</name>
<evidence type="ECO:0000256" key="6">
    <source>
        <dbReference type="ARBA" id="ARBA00023288"/>
    </source>
</evidence>
<dbReference type="SUPFAM" id="SSF53822">
    <property type="entry name" value="Periplasmic binding protein-like I"/>
    <property type="match status" value="1"/>
</dbReference>
<evidence type="ECO:0000256" key="3">
    <source>
        <dbReference type="ARBA" id="ARBA00022475"/>
    </source>
</evidence>
<dbReference type="InterPro" id="IPR003760">
    <property type="entry name" value="PnrA-like"/>
</dbReference>
<comment type="caution">
    <text evidence="9">The sequence shown here is derived from an EMBL/GenBank/DDBJ whole genome shotgun (WGS) entry which is preliminary data.</text>
</comment>
<comment type="subcellular location">
    <subcellularLocation>
        <location evidence="1">Cell membrane</location>
        <topology evidence="1">Lipid-anchor</topology>
    </subcellularLocation>
</comment>